<name>V9G2Y4_PHYNI</name>
<proteinExistence type="predicted"/>
<dbReference type="Proteomes" id="UP000018721">
    <property type="component" value="Unassembled WGS sequence"/>
</dbReference>
<dbReference type="AlphaFoldDB" id="V9G2Y4"/>
<reference evidence="2 3" key="1">
    <citation type="submission" date="2013-11" db="EMBL/GenBank/DDBJ databases">
        <title>The Genome Sequence of Phytophthora parasitica P1569.</title>
        <authorList>
            <consortium name="The Broad Institute Genomics Platform"/>
            <person name="Russ C."/>
            <person name="Tyler B."/>
            <person name="Panabieres F."/>
            <person name="Shan W."/>
            <person name="Tripathy S."/>
            <person name="Grunwald N."/>
            <person name="Machado M."/>
            <person name="Johnson C.S."/>
            <person name="Arredondo F."/>
            <person name="Hong C."/>
            <person name="Coffey M."/>
            <person name="Young S.K."/>
            <person name="Zeng Q."/>
            <person name="Gargeya S."/>
            <person name="Fitzgerald M."/>
            <person name="Abouelleil A."/>
            <person name="Alvarado L."/>
            <person name="Chapman S.B."/>
            <person name="Gainer-Dewar J."/>
            <person name="Goldberg J."/>
            <person name="Griggs A."/>
            <person name="Gujja S."/>
            <person name="Hansen M."/>
            <person name="Howarth C."/>
            <person name="Imamovic A."/>
            <person name="Ireland A."/>
            <person name="Larimer J."/>
            <person name="McCowan C."/>
            <person name="Murphy C."/>
            <person name="Pearson M."/>
            <person name="Poon T.W."/>
            <person name="Priest M."/>
            <person name="Roberts A."/>
            <person name="Saif S."/>
            <person name="Shea T."/>
            <person name="Sykes S."/>
            <person name="Wortman J."/>
            <person name="Nusbaum C."/>
            <person name="Birren B."/>
        </authorList>
    </citation>
    <scope>NUCLEOTIDE SEQUENCE [LARGE SCALE GENOMIC DNA]</scope>
    <source>
        <strain evidence="2 3">P1569</strain>
    </source>
</reference>
<protein>
    <submittedName>
        <fullName evidence="2">Uncharacterized protein</fullName>
    </submittedName>
</protein>
<dbReference type="EMBL" id="ANIZ01004277">
    <property type="protein sequence ID" value="ETI30246.1"/>
    <property type="molecule type" value="Genomic_DNA"/>
</dbReference>
<evidence type="ECO:0000313" key="2">
    <source>
        <dbReference type="EMBL" id="ETI57347.1"/>
    </source>
</evidence>
<dbReference type="HOGENOM" id="CLU_2643410_0_0_1"/>
<dbReference type="EMBL" id="ANIZ01000059">
    <property type="protein sequence ID" value="ETI57347.1"/>
    <property type="molecule type" value="Genomic_DNA"/>
</dbReference>
<organism evidence="2 3">
    <name type="scientific">Phytophthora nicotianae P1569</name>
    <dbReference type="NCBI Taxonomy" id="1317065"/>
    <lineage>
        <taxon>Eukaryota</taxon>
        <taxon>Sar</taxon>
        <taxon>Stramenopiles</taxon>
        <taxon>Oomycota</taxon>
        <taxon>Peronosporomycetes</taxon>
        <taxon>Peronosporales</taxon>
        <taxon>Peronosporaceae</taxon>
        <taxon>Phytophthora</taxon>
    </lineage>
</organism>
<evidence type="ECO:0000313" key="1">
    <source>
        <dbReference type="EMBL" id="ETI30246.1"/>
    </source>
</evidence>
<keyword evidence="3" id="KW-1185">Reference proteome</keyword>
<evidence type="ECO:0000313" key="3">
    <source>
        <dbReference type="Proteomes" id="UP000018721"/>
    </source>
</evidence>
<comment type="caution">
    <text evidence="2">The sequence shown here is derived from an EMBL/GenBank/DDBJ whole genome shotgun (WGS) entry which is preliminary data.</text>
</comment>
<gene>
    <name evidence="2" type="ORF">F443_00346</name>
    <name evidence="1" type="ORF">F443_22633</name>
</gene>
<sequence length="77" mass="8931">MGVHIKRKLCELARELGDSELVIYMLDDVQVQYGDYPFWFRLLDVPNWNSSDLSVIISTIYSIVPIGNYHLELFPLA</sequence>
<accession>V9G2Y4</accession>